<dbReference type="STRING" id="1305675.BFG57_17035"/>
<dbReference type="EMBL" id="MJEH01000037">
    <property type="protein sequence ID" value="OEH92023.1"/>
    <property type="molecule type" value="Genomic_DNA"/>
</dbReference>
<proteinExistence type="predicted"/>
<evidence type="ECO:0000313" key="2">
    <source>
        <dbReference type="Proteomes" id="UP000095209"/>
    </source>
</evidence>
<protein>
    <submittedName>
        <fullName evidence="1">Uncharacterized protein</fullName>
    </submittedName>
</protein>
<dbReference type="Proteomes" id="UP000095209">
    <property type="component" value="Unassembled WGS sequence"/>
</dbReference>
<comment type="caution">
    <text evidence="1">The sequence shown here is derived from an EMBL/GenBank/DDBJ whole genome shotgun (WGS) entry which is preliminary data.</text>
</comment>
<keyword evidence="2" id="KW-1185">Reference proteome</keyword>
<dbReference type="InterPro" id="IPR058705">
    <property type="entry name" value="A_ENA"/>
</dbReference>
<dbReference type="RefSeq" id="WP_069717931.1">
    <property type="nucleotide sequence ID" value="NZ_MJEH01000037.1"/>
</dbReference>
<evidence type="ECO:0000313" key="1">
    <source>
        <dbReference type="EMBL" id="OEH92023.1"/>
    </source>
</evidence>
<organism evidence="1 2">
    <name type="scientific">Bacillus solimangrovi</name>
    <dbReference type="NCBI Taxonomy" id="1305675"/>
    <lineage>
        <taxon>Bacteria</taxon>
        <taxon>Bacillati</taxon>
        <taxon>Bacillota</taxon>
        <taxon>Bacilli</taxon>
        <taxon>Bacillales</taxon>
        <taxon>Bacillaceae</taxon>
        <taxon>Bacillus</taxon>
    </lineage>
</organism>
<name>A0A1E5LD73_9BACI</name>
<gene>
    <name evidence="1" type="ORF">BFG57_17035</name>
</gene>
<dbReference type="Pfam" id="PF26595">
    <property type="entry name" value="A_ENA"/>
    <property type="match status" value="1"/>
</dbReference>
<dbReference type="AlphaFoldDB" id="A0A1E5LD73"/>
<sequence>MSLPNLPNPFNNLPDFDKENVLLFLLATVGQEELGLAHIINAEGEKVQAAVAAFEKRDISIEQLLSTNESVSSVMKRVLQKEILLDFKVDDVVELLKDH</sequence>
<accession>A0A1E5LD73</accession>
<reference evidence="1 2" key="1">
    <citation type="submission" date="2016-08" db="EMBL/GenBank/DDBJ databases">
        <title>Genome of Bacillus solimangrovi GH2-4.</title>
        <authorList>
            <person name="Lim S."/>
            <person name="Kim B.-C."/>
        </authorList>
    </citation>
    <scope>NUCLEOTIDE SEQUENCE [LARGE SCALE GENOMIC DNA]</scope>
    <source>
        <strain evidence="1 2">GH2-4</strain>
    </source>
</reference>